<dbReference type="EMBL" id="ML004442">
    <property type="protein sequence ID" value="RKP31436.1"/>
    <property type="molecule type" value="Genomic_DNA"/>
</dbReference>
<dbReference type="AlphaFoldDB" id="A0A4P9ZEK9"/>
<evidence type="ECO:0000256" key="2">
    <source>
        <dbReference type="SAM" id="MobiDB-lite"/>
    </source>
</evidence>
<feature type="coiled-coil region" evidence="1">
    <location>
        <begin position="282"/>
        <end position="316"/>
    </location>
</feature>
<feature type="region of interest" description="Disordered" evidence="2">
    <location>
        <begin position="228"/>
        <end position="249"/>
    </location>
</feature>
<evidence type="ECO:0000313" key="4">
    <source>
        <dbReference type="Proteomes" id="UP000268321"/>
    </source>
</evidence>
<protein>
    <submittedName>
        <fullName evidence="3">Uncharacterized protein</fullName>
    </submittedName>
</protein>
<evidence type="ECO:0000313" key="3">
    <source>
        <dbReference type="EMBL" id="RKP31436.1"/>
    </source>
</evidence>
<keyword evidence="4" id="KW-1185">Reference proteome</keyword>
<name>A0A4P9ZEK9_9ASCO</name>
<keyword evidence="1" id="KW-0175">Coiled coil</keyword>
<dbReference type="Proteomes" id="UP000268321">
    <property type="component" value="Unassembled WGS sequence"/>
</dbReference>
<gene>
    <name evidence="3" type="ORF">METBISCDRAFT_14118</name>
</gene>
<evidence type="ECO:0000256" key="1">
    <source>
        <dbReference type="SAM" id="Coils"/>
    </source>
</evidence>
<sequence>MQGLLRSSSFLTSVSAPSSVNHFHEFNDERKEKRKSAVSARGLIKRLSISSHKEEKDNKGSRKAPLLTKVDLAIMNCNNDLQNELQLVTSELAMSIKRELALENQLRSRLKPSHDEPSKEDDATLTEKVKIIAELQEKLNNERRLRIISNEHAFLAENGQVPSALKLSYEKNEIYKQLLAKNDLVTQLEENLRDMSMRDVKDLLHKYNELVKENSELKAKLSEVETRNNFKDDGATDDSSEDELDSISKQELEKAQISSLRMQRDELREMIVKLTVSQNAELKVAQERIKTLEQILEKANSINAKLSKRMNTFKSEGMARNIDPLAPTQGGKLQGLSIVSPTNQFFD</sequence>
<feature type="coiled-coil region" evidence="1">
    <location>
        <begin position="200"/>
        <end position="227"/>
    </location>
</feature>
<dbReference type="OrthoDB" id="3993678at2759"/>
<feature type="compositionally biased region" description="Acidic residues" evidence="2">
    <location>
        <begin position="235"/>
        <end position="245"/>
    </location>
</feature>
<proteinExistence type="predicted"/>
<organism evidence="3 4">
    <name type="scientific">Metschnikowia bicuspidata</name>
    <dbReference type="NCBI Taxonomy" id="27322"/>
    <lineage>
        <taxon>Eukaryota</taxon>
        <taxon>Fungi</taxon>
        <taxon>Dikarya</taxon>
        <taxon>Ascomycota</taxon>
        <taxon>Saccharomycotina</taxon>
        <taxon>Pichiomycetes</taxon>
        <taxon>Metschnikowiaceae</taxon>
        <taxon>Metschnikowia</taxon>
    </lineage>
</organism>
<reference evidence="4" key="1">
    <citation type="journal article" date="2018" name="Nat. Microbiol.">
        <title>Leveraging single-cell genomics to expand the fungal tree of life.</title>
        <authorList>
            <person name="Ahrendt S.R."/>
            <person name="Quandt C.A."/>
            <person name="Ciobanu D."/>
            <person name="Clum A."/>
            <person name="Salamov A."/>
            <person name="Andreopoulos B."/>
            <person name="Cheng J.F."/>
            <person name="Woyke T."/>
            <person name="Pelin A."/>
            <person name="Henrissat B."/>
            <person name="Reynolds N.K."/>
            <person name="Benny G.L."/>
            <person name="Smith M.E."/>
            <person name="James T.Y."/>
            <person name="Grigoriev I.V."/>
        </authorList>
    </citation>
    <scope>NUCLEOTIDE SEQUENCE [LARGE SCALE GENOMIC DNA]</scope>
    <source>
        <strain evidence="4">Baker2002</strain>
    </source>
</reference>
<accession>A0A4P9ZEK9</accession>